<keyword evidence="9" id="KW-1185">Reference proteome</keyword>
<sequence length="428" mass="44948">MKLKRALAAVAATMALTTGIAACGAPSSPNTEATNELEVISWWTSGSEEQALNVLIDAFKAKYPDVEVVNAPVTGGGGAPAQVVLAQRLLAGDPPDVWQTFPNGALQSYVGQRQVADVSTIVTDTGLDKALPQVVLDGLTVEGKQYGVPTSSHRGNVLFFNLDELRKAGVAKPGNGYTTKAWIADLKKVKASGGVPLCLGAQDSFTTVALFENILLSVIGPAGWDQIAADRFNWRGAQVREALDQFGEVLDLADPAAAGLSWDAATKKLGDGGCAFETMNDSAYGELVKAGAVDGRTFGEVPFPGTESSYVAVVDTFVQARAAENGKNAAEFLAVLADPTVQLNFSKAKGSVPVRTDVDVSSLSPYQQSASKALRDSRVLWSITHGSLMSPSFQQGFYSAVNAYVRTRDAKAFSSTLIDAVAAAPPQR</sequence>
<feature type="chain" id="PRO_5039065861" description="Probable sugar-binding periplasmic protein" evidence="7">
    <location>
        <begin position="22"/>
        <end position="428"/>
    </location>
</feature>
<dbReference type="STRING" id="1032480.MLP_50660"/>
<dbReference type="Proteomes" id="UP000007947">
    <property type="component" value="Chromosome"/>
</dbReference>
<evidence type="ECO:0000256" key="3">
    <source>
        <dbReference type="ARBA" id="ARBA00022448"/>
    </source>
</evidence>
<organism evidence="8 9">
    <name type="scientific">Microlunatus phosphovorus (strain ATCC 700054 / DSM 10555 / JCM 9379 / NBRC 101784 / NCIMB 13414 / VKM Ac-1990 / NM-1)</name>
    <dbReference type="NCBI Taxonomy" id="1032480"/>
    <lineage>
        <taxon>Bacteria</taxon>
        <taxon>Bacillati</taxon>
        <taxon>Actinomycetota</taxon>
        <taxon>Actinomycetes</taxon>
        <taxon>Propionibacteriales</taxon>
        <taxon>Propionibacteriaceae</taxon>
        <taxon>Microlunatus</taxon>
    </lineage>
</organism>
<evidence type="ECO:0000313" key="9">
    <source>
        <dbReference type="Proteomes" id="UP000007947"/>
    </source>
</evidence>
<evidence type="ECO:0000256" key="7">
    <source>
        <dbReference type="SAM" id="SignalP"/>
    </source>
</evidence>
<evidence type="ECO:0000256" key="6">
    <source>
        <dbReference type="ARBA" id="ARBA00049753"/>
    </source>
</evidence>
<dbReference type="eggNOG" id="COG1653">
    <property type="taxonomic scope" value="Bacteria"/>
</dbReference>
<dbReference type="HOGENOM" id="CLU_031285_15_1_11"/>
<comment type="subcellular location">
    <subcellularLocation>
        <location evidence="1">Cell envelope</location>
    </subcellularLocation>
</comment>
<evidence type="ECO:0000256" key="4">
    <source>
        <dbReference type="ARBA" id="ARBA00022729"/>
    </source>
</evidence>
<dbReference type="GO" id="GO:0030313">
    <property type="term" value="C:cell envelope"/>
    <property type="evidence" value="ECO:0007669"/>
    <property type="project" value="UniProtKB-SubCell"/>
</dbReference>
<protein>
    <recommendedName>
        <fullName evidence="6">Probable sugar-binding periplasmic protein</fullName>
    </recommendedName>
</protein>
<reference evidence="8 9" key="1">
    <citation type="submission" date="2011-05" db="EMBL/GenBank/DDBJ databases">
        <title>Whole genome sequence of Microlunatus phosphovorus NM-1.</title>
        <authorList>
            <person name="Hosoyama A."/>
            <person name="Sasaki K."/>
            <person name="Harada T."/>
            <person name="Igarashi R."/>
            <person name="Kawakoshi A."/>
            <person name="Sasagawa M."/>
            <person name="Fukada J."/>
            <person name="Nakamura S."/>
            <person name="Katano Y."/>
            <person name="Hanada S."/>
            <person name="Kamagata Y."/>
            <person name="Nakamura N."/>
            <person name="Yamazaki S."/>
            <person name="Fujita N."/>
        </authorList>
    </citation>
    <scope>NUCLEOTIDE SEQUENCE [LARGE SCALE GENOMIC DNA]</scope>
    <source>
        <strain evidence="9">ATCC 700054 / DSM 10555 / JCM 9379 / NBRC 101784 / NCIMB 13414 / VKM Ac-1990 / NM-1</strain>
    </source>
</reference>
<gene>
    <name evidence="8" type="ordered locus">MLP_50660</name>
</gene>
<proteinExistence type="inferred from homology"/>
<evidence type="ECO:0000256" key="2">
    <source>
        <dbReference type="ARBA" id="ARBA00008520"/>
    </source>
</evidence>
<dbReference type="PANTHER" id="PTHR43649:SF28">
    <property type="entry name" value="BINDING PROTEIN COMPONENT OF ABC SUGAR TRANSPORTER-RELATED"/>
    <property type="match status" value="1"/>
</dbReference>
<accession>F5XH72</accession>
<dbReference type="EMBL" id="AP012204">
    <property type="protein sequence ID" value="BAK38080.1"/>
    <property type="molecule type" value="Genomic_DNA"/>
</dbReference>
<dbReference type="KEGG" id="mph:MLP_50660"/>
<evidence type="ECO:0000256" key="5">
    <source>
        <dbReference type="ARBA" id="ARBA00049629"/>
    </source>
</evidence>
<dbReference type="RefSeq" id="WP_013865894.1">
    <property type="nucleotide sequence ID" value="NC_015635.1"/>
</dbReference>
<dbReference type="OrthoDB" id="5580590at2"/>
<dbReference type="SUPFAM" id="SSF53850">
    <property type="entry name" value="Periplasmic binding protein-like II"/>
    <property type="match status" value="1"/>
</dbReference>
<keyword evidence="3" id="KW-0813">Transport</keyword>
<dbReference type="Gene3D" id="3.40.190.10">
    <property type="entry name" value="Periplasmic binding protein-like II"/>
    <property type="match status" value="2"/>
</dbReference>
<dbReference type="PANTHER" id="PTHR43649">
    <property type="entry name" value="ARABINOSE-BINDING PROTEIN-RELATED"/>
    <property type="match status" value="1"/>
</dbReference>
<dbReference type="Pfam" id="PF01547">
    <property type="entry name" value="SBP_bac_1"/>
    <property type="match status" value="1"/>
</dbReference>
<evidence type="ECO:0000256" key="1">
    <source>
        <dbReference type="ARBA" id="ARBA00004196"/>
    </source>
</evidence>
<keyword evidence="4 7" id="KW-0732">Signal</keyword>
<dbReference type="PROSITE" id="PS51257">
    <property type="entry name" value="PROKAR_LIPOPROTEIN"/>
    <property type="match status" value="1"/>
</dbReference>
<dbReference type="InterPro" id="IPR050490">
    <property type="entry name" value="Bact_solute-bd_prot1"/>
</dbReference>
<feature type="signal peptide" evidence="7">
    <location>
        <begin position="1"/>
        <end position="21"/>
    </location>
</feature>
<dbReference type="AlphaFoldDB" id="F5XH72"/>
<comment type="similarity">
    <text evidence="2">Belongs to the bacterial solute-binding protein 1 family.</text>
</comment>
<name>F5XH72_MICPN</name>
<evidence type="ECO:0000313" key="8">
    <source>
        <dbReference type="EMBL" id="BAK38080.1"/>
    </source>
</evidence>
<comment type="function">
    <text evidence="5">Part of a binding-protein-dependent transport system for a sugar.</text>
</comment>
<dbReference type="InterPro" id="IPR006059">
    <property type="entry name" value="SBP"/>
</dbReference>